<evidence type="ECO:0000256" key="1">
    <source>
        <dbReference type="ARBA" id="ARBA00022801"/>
    </source>
</evidence>
<protein>
    <submittedName>
        <fullName evidence="2">Class C sortase</fullName>
    </submittedName>
</protein>
<comment type="caution">
    <text evidence="2">The sequence shown here is derived from an EMBL/GenBank/DDBJ whole genome shotgun (WGS) entry which is preliminary data.</text>
</comment>
<dbReference type="NCBIfam" id="TIGR01076">
    <property type="entry name" value="sortase_fam"/>
    <property type="match status" value="1"/>
</dbReference>
<dbReference type="Proteomes" id="UP001523565">
    <property type="component" value="Unassembled WGS sequence"/>
</dbReference>
<dbReference type="EMBL" id="JAMZFV010000021">
    <property type="protein sequence ID" value="MCP1111014.1"/>
    <property type="molecule type" value="Genomic_DNA"/>
</dbReference>
<proteinExistence type="predicted"/>
<dbReference type="RefSeq" id="WP_262069895.1">
    <property type="nucleotide sequence ID" value="NZ_JAMXOC010000021.1"/>
</dbReference>
<dbReference type="InterPro" id="IPR023365">
    <property type="entry name" value="Sortase_dom-sf"/>
</dbReference>
<dbReference type="NCBIfam" id="NF033745">
    <property type="entry name" value="class_C_sortase"/>
    <property type="match status" value="1"/>
</dbReference>
<dbReference type="CDD" id="cd05827">
    <property type="entry name" value="Sortase_C"/>
    <property type="match status" value="1"/>
</dbReference>
<reference evidence="2 3" key="1">
    <citation type="journal article" date="2022" name="Genome Biol. Evol.">
        <title>Host diet, physiology and behaviors set the stage for Lachnospiraceae cladogenesis.</title>
        <authorList>
            <person name="Vera-Ponce De Leon A."/>
            <person name="Schneider M."/>
            <person name="Jahnes B.C."/>
            <person name="Sadowski V."/>
            <person name="Camuy-Velez L.A."/>
            <person name="Duan J."/>
            <person name="Sabree Z.L."/>
        </authorList>
    </citation>
    <scope>NUCLEOTIDE SEQUENCE [LARGE SCALE GENOMIC DNA]</scope>
    <source>
        <strain evidence="2 3">PAL227</strain>
    </source>
</reference>
<dbReference type="Pfam" id="PF04203">
    <property type="entry name" value="Sortase"/>
    <property type="match status" value="1"/>
</dbReference>
<evidence type="ECO:0000313" key="2">
    <source>
        <dbReference type="EMBL" id="MCP1111014.1"/>
    </source>
</evidence>
<accession>A0ABT1EJY6</accession>
<sequence length="228" mass="26501">MRKGKLIIRIIGILALSLGLLFLLLPTFFQQRFVQTTRKLEQNFTEKEESVQSDALYEFLKAENERLYAEKQKDLKDPFSYEIPGINLSAFGITDNLIGFLTIPRIEETLPLYLGANEQNMTKGAVHLTQTSYPIGGNNTNVVIAAHRGYYQANMFRHIDKLEIGDNVYIKNFRETLTYQVVETKIINPDAINEVLIREQRDMITLLSCHPYMYNYKRYVVYCERVNN</sequence>
<keyword evidence="3" id="KW-1185">Reference proteome</keyword>
<dbReference type="Gene3D" id="2.40.260.10">
    <property type="entry name" value="Sortase"/>
    <property type="match status" value="1"/>
</dbReference>
<name>A0ABT1EJY6_9FIRM</name>
<keyword evidence="1" id="KW-0378">Hydrolase</keyword>
<gene>
    <name evidence="2" type="ORF">NK118_12210</name>
</gene>
<organism evidence="2 3">
    <name type="scientific">Ohessyouella blattaphilus</name>
    <dbReference type="NCBI Taxonomy" id="2949333"/>
    <lineage>
        <taxon>Bacteria</taxon>
        <taxon>Bacillati</taxon>
        <taxon>Bacillota</taxon>
        <taxon>Clostridia</taxon>
        <taxon>Lachnospirales</taxon>
        <taxon>Lachnospiraceae</taxon>
        <taxon>Ohessyouella</taxon>
    </lineage>
</organism>
<dbReference type="SUPFAM" id="SSF63817">
    <property type="entry name" value="Sortase"/>
    <property type="match status" value="1"/>
</dbReference>
<dbReference type="InterPro" id="IPR005754">
    <property type="entry name" value="Sortase"/>
</dbReference>
<evidence type="ECO:0000313" key="3">
    <source>
        <dbReference type="Proteomes" id="UP001523565"/>
    </source>
</evidence>
<dbReference type="InterPro" id="IPR042002">
    <property type="entry name" value="Sortase_C"/>
</dbReference>